<dbReference type="PANTHER" id="PTHR43201">
    <property type="entry name" value="ACYL-COA SYNTHETASE"/>
    <property type="match status" value="1"/>
</dbReference>
<dbReference type="PANTHER" id="PTHR43201:SF5">
    <property type="entry name" value="MEDIUM-CHAIN ACYL-COA LIGASE ACSF2, MITOCHONDRIAL"/>
    <property type="match status" value="1"/>
</dbReference>
<evidence type="ECO:0000256" key="2">
    <source>
        <dbReference type="ARBA" id="ARBA00022598"/>
    </source>
</evidence>
<dbReference type="Gene3D" id="3.40.50.12780">
    <property type="entry name" value="N-terminal domain of ligase-like"/>
    <property type="match status" value="1"/>
</dbReference>
<dbReference type="InterPro" id="IPR020845">
    <property type="entry name" value="AMP-binding_CS"/>
</dbReference>
<dbReference type="InterPro" id="IPR000873">
    <property type="entry name" value="AMP-dep_synth/lig_dom"/>
</dbReference>
<dbReference type="Proteomes" id="UP000706039">
    <property type="component" value="Unassembled WGS sequence"/>
</dbReference>
<dbReference type="NCBIfam" id="NF004837">
    <property type="entry name" value="PRK06187.1"/>
    <property type="match status" value="1"/>
</dbReference>
<proteinExistence type="inferred from homology"/>
<feature type="domain" description="AMP-dependent synthetase/ligase" evidence="3">
    <location>
        <begin position="9"/>
        <end position="371"/>
    </location>
</feature>
<dbReference type="GO" id="GO:0004467">
    <property type="term" value="F:long-chain fatty acid-CoA ligase activity"/>
    <property type="evidence" value="ECO:0007669"/>
    <property type="project" value="UniProtKB-EC"/>
</dbReference>
<dbReference type="PROSITE" id="PS00455">
    <property type="entry name" value="AMP_BINDING"/>
    <property type="match status" value="1"/>
</dbReference>
<sequence>MNTIDDILRHFAAETPGAPALTFNGATQSYASLDRRTNALADGLAKIGVGNGDRVAFVGRNRVEHFELIFAVAKVGGISLGLNWRLAARELEAQLRDCTPVLIFAAAENLPLVEAAIAPMEEPPAILSFEDAAGYPALVASGDPAPRAKVAAADDLCMICYTSGTTGEAKGVTFTHGSLWSIFPGAAAAWGFDRSSVSLVCMPTFHTAGACWGLLALSQGGHDVMVGDFDPDAIVALMAEARVTNSMFAPIMLEQVIAALEARPALSLPDLRKILYGAAPITEPVLARALATLSCGLVQGYGLTEINGTITILGTEDHVLAGSGRARLRSAGRAVPWGQVRVVDPATGGDLPSGVVGEVWGRSPGMMRGYWRRPAETAAAITPDGWLRTGDAGYLDEDGYLFLTDRIKDMIVTGGENVYPIEVEHVLAAHPSVDAVAVIGVPDAKWGETVKAVIQPHGEAPEPETLIQWAREHLARYKCPTSIDFIAEMPRNASGKILKRSLREPYWSGNARRIG</sequence>
<evidence type="ECO:0000259" key="4">
    <source>
        <dbReference type="Pfam" id="PF13193"/>
    </source>
</evidence>
<evidence type="ECO:0000313" key="5">
    <source>
        <dbReference type="EMBL" id="MBY8821690.1"/>
    </source>
</evidence>
<protein>
    <submittedName>
        <fullName evidence="5">Long-chain-fatty-acid--CoA ligase</fullName>
        <ecNumber evidence="5">6.2.1.3</ecNumber>
    </submittedName>
</protein>
<evidence type="ECO:0000313" key="6">
    <source>
        <dbReference type="Proteomes" id="UP000706039"/>
    </source>
</evidence>
<dbReference type="InterPro" id="IPR045851">
    <property type="entry name" value="AMP-bd_C_sf"/>
</dbReference>
<dbReference type="Pfam" id="PF00501">
    <property type="entry name" value="AMP-binding"/>
    <property type="match status" value="1"/>
</dbReference>
<dbReference type="InterPro" id="IPR025110">
    <property type="entry name" value="AMP-bd_C"/>
</dbReference>
<dbReference type="EMBL" id="JAINVV010000003">
    <property type="protein sequence ID" value="MBY8821690.1"/>
    <property type="molecule type" value="Genomic_DNA"/>
</dbReference>
<feature type="domain" description="AMP-binding enzyme C-terminal" evidence="4">
    <location>
        <begin position="422"/>
        <end position="496"/>
    </location>
</feature>
<dbReference type="EC" id="6.2.1.3" evidence="5"/>
<dbReference type="RefSeq" id="WP_222988784.1">
    <property type="nucleotide sequence ID" value="NZ_JAINVV010000003.1"/>
</dbReference>
<comment type="similarity">
    <text evidence="1">Belongs to the ATP-dependent AMP-binding enzyme family.</text>
</comment>
<dbReference type="Gene3D" id="3.30.300.30">
    <property type="match status" value="1"/>
</dbReference>
<evidence type="ECO:0000256" key="1">
    <source>
        <dbReference type="ARBA" id="ARBA00006432"/>
    </source>
</evidence>
<keyword evidence="2 5" id="KW-0436">Ligase</keyword>
<keyword evidence="6" id="KW-1185">Reference proteome</keyword>
<dbReference type="InterPro" id="IPR042099">
    <property type="entry name" value="ANL_N_sf"/>
</dbReference>
<reference evidence="5 6" key="1">
    <citation type="submission" date="2021-08" db="EMBL/GenBank/DDBJ databases">
        <authorList>
            <person name="Tuo L."/>
        </authorList>
    </citation>
    <scope>NUCLEOTIDE SEQUENCE [LARGE SCALE GENOMIC DNA]</scope>
    <source>
        <strain evidence="5 6">JCM 31229</strain>
    </source>
</reference>
<name>A0ABS7PK75_9SPHN</name>
<dbReference type="SUPFAM" id="SSF56801">
    <property type="entry name" value="Acetyl-CoA synthetase-like"/>
    <property type="match status" value="1"/>
</dbReference>
<evidence type="ECO:0000259" key="3">
    <source>
        <dbReference type="Pfam" id="PF00501"/>
    </source>
</evidence>
<accession>A0ABS7PK75</accession>
<dbReference type="Pfam" id="PF13193">
    <property type="entry name" value="AMP-binding_C"/>
    <property type="match status" value="1"/>
</dbReference>
<organism evidence="5 6">
    <name type="scientific">Sphingomonas colocasiae</name>
    <dbReference type="NCBI Taxonomy" id="1848973"/>
    <lineage>
        <taxon>Bacteria</taxon>
        <taxon>Pseudomonadati</taxon>
        <taxon>Pseudomonadota</taxon>
        <taxon>Alphaproteobacteria</taxon>
        <taxon>Sphingomonadales</taxon>
        <taxon>Sphingomonadaceae</taxon>
        <taxon>Sphingomonas</taxon>
    </lineage>
</organism>
<comment type="caution">
    <text evidence="5">The sequence shown here is derived from an EMBL/GenBank/DDBJ whole genome shotgun (WGS) entry which is preliminary data.</text>
</comment>
<gene>
    <name evidence="5" type="ORF">K7G82_05260</name>
</gene>